<dbReference type="AlphaFoldDB" id="A0A218WTB0"/>
<organism evidence="1 3">
    <name type="scientific">Punica granatum</name>
    <name type="common">Pomegranate</name>
    <dbReference type="NCBI Taxonomy" id="22663"/>
    <lineage>
        <taxon>Eukaryota</taxon>
        <taxon>Viridiplantae</taxon>
        <taxon>Streptophyta</taxon>
        <taxon>Embryophyta</taxon>
        <taxon>Tracheophyta</taxon>
        <taxon>Spermatophyta</taxon>
        <taxon>Magnoliopsida</taxon>
        <taxon>eudicotyledons</taxon>
        <taxon>Gunneridae</taxon>
        <taxon>Pentapetalae</taxon>
        <taxon>rosids</taxon>
        <taxon>malvids</taxon>
        <taxon>Myrtales</taxon>
        <taxon>Lythraceae</taxon>
        <taxon>Punica</taxon>
    </lineage>
</organism>
<protein>
    <submittedName>
        <fullName evidence="1">Uncharacterized protein</fullName>
    </submittedName>
</protein>
<keyword evidence="4" id="KW-1185">Reference proteome</keyword>
<dbReference type="Proteomes" id="UP000233551">
    <property type="component" value="Unassembled WGS sequence"/>
</dbReference>
<reference evidence="3" key="1">
    <citation type="journal article" date="2017" name="Plant J.">
        <title>The pomegranate (Punica granatum L.) genome and the genomics of punicalagin biosynthesis.</title>
        <authorList>
            <person name="Qin G."/>
            <person name="Xu C."/>
            <person name="Ming R."/>
            <person name="Tang H."/>
            <person name="Guyot R."/>
            <person name="Kramer E.M."/>
            <person name="Hu Y."/>
            <person name="Yi X."/>
            <person name="Qi Y."/>
            <person name="Xu X."/>
            <person name="Gao Z."/>
            <person name="Pan H."/>
            <person name="Jian J."/>
            <person name="Tian Y."/>
            <person name="Yue Z."/>
            <person name="Xu Y."/>
        </authorList>
    </citation>
    <scope>NUCLEOTIDE SEQUENCE [LARGE SCALE GENOMIC DNA]</scope>
    <source>
        <strain evidence="3">cv. Dabenzi</strain>
    </source>
</reference>
<gene>
    <name evidence="1" type="ORF">CDL15_Pgr009527</name>
    <name evidence="2" type="ORF">CRG98_026881</name>
</gene>
<reference evidence="2 4" key="3">
    <citation type="submission" date="2017-11" db="EMBL/GenBank/DDBJ databases">
        <title>De-novo sequencing of pomegranate (Punica granatum L.) genome.</title>
        <authorList>
            <person name="Akparov Z."/>
            <person name="Amiraslanov A."/>
            <person name="Hajiyeva S."/>
            <person name="Abbasov M."/>
            <person name="Kaur K."/>
            <person name="Hamwieh A."/>
            <person name="Solovyev V."/>
            <person name="Salamov A."/>
            <person name="Braich B."/>
            <person name="Kosarev P."/>
            <person name="Mahmoud A."/>
            <person name="Hajiyev E."/>
            <person name="Babayeva S."/>
            <person name="Izzatullayeva V."/>
            <person name="Mammadov A."/>
            <person name="Mammadov A."/>
            <person name="Sharifova S."/>
            <person name="Ojaghi J."/>
            <person name="Eynullazada K."/>
            <person name="Bayramov B."/>
            <person name="Abdulazimova A."/>
            <person name="Shahmuradov I."/>
        </authorList>
    </citation>
    <scope>NUCLEOTIDE SEQUENCE [LARGE SCALE GENOMIC DNA]</scope>
    <source>
        <strain evidence="2">AG2017</strain>
        <strain evidence="4">cv. AG2017</strain>
        <tissue evidence="2">Leaf</tissue>
    </source>
</reference>
<dbReference type="EMBL" id="MTKT01003224">
    <property type="protein sequence ID" value="OWM75883.1"/>
    <property type="molecule type" value="Genomic_DNA"/>
</dbReference>
<dbReference type="EMBL" id="PGOL01001899">
    <property type="protein sequence ID" value="PKI52730.1"/>
    <property type="molecule type" value="Genomic_DNA"/>
</dbReference>
<reference evidence="1" key="2">
    <citation type="submission" date="2017-06" db="EMBL/GenBank/DDBJ databases">
        <title>The pomegranate genome and the genomics of punicalagin biosynthesis.</title>
        <authorList>
            <person name="Xu C."/>
        </authorList>
    </citation>
    <scope>NUCLEOTIDE SEQUENCE [LARGE SCALE GENOMIC DNA]</scope>
    <source>
        <tissue evidence="1">Fresh leaf</tissue>
    </source>
</reference>
<comment type="caution">
    <text evidence="1">The sequence shown here is derived from an EMBL/GenBank/DDBJ whole genome shotgun (WGS) entry which is preliminary data.</text>
</comment>
<proteinExistence type="predicted"/>
<evidence type="ECO:0000313" key="2">
    <source>
        <dbReference type="EMBL" id="PKI52730.1"/>
    </source>
</evidence>
<accession>A0A218WTB0</accession>
<evidence type="ECO:0000313" key="1">
    <source>
        <dbReference type="EMBL" id="OWM75883.1"/>
    </source>
</evidence>
<name>A0A218WTB0_PUNGR</name>
<evidence type="ECO:0000313" key="3">
    <source>
        <dbReference type="Proteomes" id="UP000197138"/>
    </source>
</evidence>
<evidence type="ECO:0000313" key="4">
    <source>
        <dbReference type="Proteomes" id="UP000233551"/>
    </source>
</evidence>
<dbReference type="Proteomes" id="UP000197138">
    <property type="component" value="Unassembled WGS sequence"/>
</dbReference>
<sequence>MDLQMESGTVKYNVKGSGYAIAKSLSLQRMIRLSEARFRIDAVDLTGSGFHTSGTHSIQRMAQYIKPLVDILDKL</sequence>